<gene>
    <name evidence="2" type="ORF">HG535_0B00340</name>
</gene>
<protein>
    <recommendedName>
        <fullName evidence="4">AmmeMemoRadiSam system protein B</fullName>
    </recommendedName>
</protein>
<dbReference type="HAMAP" id="MF_00055">
    <property type="entry name" value="MEMO1"/>
    <property type="match status" value="1"/>
</dbReference>
<accession>A0A7H9AXM9</accession>
<evidence type="ECO:0000313" key="3">
    <source>
        <dbReference type="Proteomes" id="UP000509704"/>
    </source>
</evidence>
<keyword evidence="3" id="KW-1185">Reference proteome</keyword>
<dbReference type="GeneID" id="59234657"/>
<dbReference type="PANTHER" id="PTHR11060:SF0">
    <property type="entry name" value="PROTEIN MEMO1"/>
    <property type="match status" value="1"/>
</dbReference>
<sequence length="333" mass="37521">MADSVRLATHAGTWYSNHASELSSTLQSYLNNTGKKSGSIPGARIVVSPHAGYRYCGPTMAHSYACLDINSDVKKVFIIGPSHHVYFKNKVLLTKFKEIETPIGKVKVDQEITEDLLRGANKEIFGFMDAETDLNEHSLEMQFPMLIQTLKWRKKPPEEVEVVPLLVSHNSTDVDYAIGRVLKEYLKDPTVLFILSSDFCHWGRRFGYTGYCGMESELDEAIGEETEIEMLTSRSKLSHHQLDIWQSIELIDRGAMRVLSDSKNDSKYNMWKKYLEITGDTICGAKPIAIVLSAISFSEREVVFKWPHYSQSSKVSNLNDSSVSYAAGYATLL</sequence>
<dbReference type="EMBL" id="CP058605">
    <property type="protein sequence ID" value="QLG70996.1"/>
    <property type="molecule type" value="Genomic_DNA"/>
</dbReference>
<reference evidence="2 3" key="1">
    <citation type="submission" date="2020-07" db="EMBL/GenBank/DDBJ databases">
        <title>The yeast mating-type switching endonuclease HO is a domesticated member of an unorthodox homing genetic element family.</title>
        <authorList>
            <person name="Coughlan A.Y."/>
            <person name="Lombardi L."/>
            <person name="Braun-Galleani S."/>
            <person name="Martos A.R."/>
            <person name="Galeote V."/>
            <person name="Bigey F."/>
            <person name="Dequin S."/>
            <person name="Byrne K.P."/>
            <person name="Wolfe K.H."/>
        </authorList>
    </citation>
    <scope>NUCLEOTIDE SEQUENCE [LARGE SCALE GENOMIC DNA]</scope>
    <source>
        <strain evidence="2 3">NRRL Y-6702</strain>
    </source>
</reference>
<dbReference type="OrthoDB" id="417112at2759"/>
<name>A0A7H9AXM9_ZYGMR</name>
<dbReference type="Proteomes" id="UP000509704">
    <property type="component" value="Chromosome 2"/>
</dbReference>
<evidence type="ECO:0000313" key="2">
    <source>
        <dbReference type="EMBL" id="QLG70996.1"/>
    </source>
</evidence>
<proteinExistence type="inferred from homology"/>
<dbReference type="AlphaFoldDB" id="A0A7H9AXM9"/>
<dbReference type="RefSeq" id="XP_037142724.1">
    <property type="nucleotide sequence ID" value="XM_037286829.1"/>
</dbReference>
<comment type="similarity">
    <text evidence="1">Belongs to the MEMO1 family.</text>
</comment>
<organism evidence="2 3">
    <name type="scientific">Zygotorulaspora mrakii</name>
    <name type="common">Zygosaccharomyces mrakii</name>
    <dbReference type="NCBI Taxonomy" id="42260"/>
    <lineage>
        <taxon>Eukaryota</taxon>
        <taxon>Fungi</taxon>
        <taxon>Dikarya</taxon>
        <taxon>Ascomycota</taxon>
        <taxon>Saccharomycotina</taxon>
        <taxon>Saccharomycetes</taxon>
        <taxon>Saccharomycetales</taxon>
        <taxon>Saccharomycetaceae</taxon>
        <taxon>Zygotorulaspora</taxon>
    </lineage>
</organism>
<evidence type="ECO:0000256" key="1">
    <source>
        <dbReference type="ARBA" id="ARBA00006315"/>
    </source>
</evidence>
<dbReference type="NCBIfam" id="TIGR04336">
    <property type="entry name" value="AmmeMemoSam_B"/>
    <property type="match status" value="1"/>
</dbReference>
<dbReference type="PANTHER" id="PTHR11060">
    <property type="entry name" value="PROTEIN MEMO1"/>
    <property type="match status" value="1"/>
</dbReference>
<dbReference type="InterPro" id="IPR002737">
    <property type="entry name" value="MEMO1_fam"/>
</dbReference>
<evidence type="ECO:0008006" key="4">
    <source>
        <dbReference type="Google" id="ProtNLM"/>
    </source>
</evidence>
<dbReference type="KEGG" id="zmk:HG535_0B00340"/>
<dbReference type="CDD" id="cd07361">
    <property type="entry name" value="MEMO_like"/>
    <property type="match status" value="1"/>
</dbReference>
<dbReference type="Pfam" id="PF01875">
    <property type="entry name" value="Memo"/>
    <property type="match status" value="1"/>
</dbReference>
<dbReference type="Gene3D" id="3.40.830.10">
    <property type="entry name" value="LigB-like"/>
    <property type="match status" value="1"/>
</dbReference>